<sequence>MNHTRAQEHKHRPGRRLTALAVTAVLAATGGTLAAVPATAATSGSNGTGTTATVPANAADAAPQEATVRFPLSAEIVSAGITGFLSRSNATTPEYRWTRYADGTSTVLPAAASVTGGVSDIVVTGDAAEIDDSRFLKVHDMATPSAAPVEVDLAGLGADYWFRGAIGSTLIVMVDTEEGGWLPHLVTVEGGSLTDRVVSGMPSGVCDLNATAHTAHTVLFDCGLGYNEVRGKAVVDLATAAVVSQHVQAGEPWRMLESAVSDTHTAWHEANDADRIIQVARRGTAERKQIKAPGYFGDDFRLLGDWVTLGEPRSTEYGNGVYAGVAPTPPRPFVAESAETGETVQLLTHASSSAPAPDGSLMVRGGTTAMGEGLYRVALGANGKPAATMVAPTGQATAMTLLGSNVPAVITGEQLTKGVDMSWDLSRGDAYVWATLVHVRTGQKLQWPLVREGGTPARRTVGMHWNGKELTSLDSTGPALNGEYAWEINALPDDGIGPELRATGRFTVTRPVAPHDYNENGTPDVLVRDAGGRLVRVGMQPSAAGDSLIRSGVSNVGPGWQVYDRMESVGNVAGTSVSDAIARDRSGVLWLYSGTGSANAPFSARKRIGGGWGIYDRIAGGSDLTNDGRADVVATDRTGVLWLYSGTGNANAPFSARKRIGGGWGVYNEITAVGNLAGGAAGDLAARDKDGVLWLYLGKGDGTFASRTKIGAGWSTYTDIIGIGDGNGDGRSDLLALKRGASPKPGSYFYAGTGDWRAPFKGAKGNDVLPADLSYETGF</sequence>
<feature type="chain" id="PRO_5046212435" evidence="1">
    <location>
        <begin position="35"/>
        <end position="779"/>
    </location>
</feature>
<protein>
    <submittedName>
        <fullName evidence="2">N-acetylmuramoyl-L-alanine amidase</fullName>
    </submittedName>
</protein>
<evidence type="ECO:0000313" key="3">
    <source>
        <dbReference type="Proteomes" id="UP001235744"/>
    </source>
</evidence>
<dbReference type="InterPro" id="IPR028994">
    <property type="entry name" value="Integrin_alpha_N"/>
</dbReference>
<accession>A0ABY9IPC8</accession>
<organism evidence="2 3">
    <name type="scientific">Streptomyces poriferorum</name>
    <dbReference type="NCBI Taxonomy" id="2798799"/>
    <lineage>
        <taxon>Bacteria</taxon>
        <taxon>Bacillati</taxon>
        <taxon>Actinomycetota</taxon>
        <taxon>Actinomycetes</taxon>
        <taxon>Kitasatosporales</taxon>
        <taxon>Streptomycetaceae</taxon>
        <taxon>Streptomyces</taxon>
    </lineage>
</organism>
<gene>
    <name evidence="2" type="ORF">P8A19_15115</name>
</gene>
<dbReference type="PANTHER" id="PTHR44103">
    <property type="entry name" value="PROPROTEIN CONVERTASE P"/>
    <property type="match status" value="1"/>
</dbReference>
<keyword evidence="1" id="KW-0732">Signal</keyword>
<evidence type="ECO:0000256" key="1">
    <source>
        <dbReference type="SAM" id="SignalP"/>
    </source>
</evidence>
<dbReference type="SUPFAM" id="SSF69318">
    <property type="entry name" value="Integrin alpha N-terminal domain"/>
    <property type="match status" value="1"/>
</dbReference>
<reference evidence="2 3" key="1">
    <citation type="submission" date="2023-03" db="EMBL/GenBank/DDBJ databases">
        <title>Isolation and description of six Streptomyces strains from soil environments, able to metabolize different microbial glucans.</title>
        <authorList>
            <person name="Widen T."/>
            <person name="Larsbrink J."/>
        </authorList>
    </citation>
    <scope>NUCLEOTIDE SEQUENCE [LARGE SCALE GENOMIC DNA]</scope>
    <source>
        <strain evidence="2 3">Alt2</strain>
    </source>
</reference>
<dbReference type="PANTHER" id="PTHR44103:SF1">
    <property type="entry name" value="PROPROTEIN CONVERTASE P"/>
    <property type="match status" value="1"/>
</dbReference>
<dbReference type="EMBL" id="CP120988">
    <property type="protein sequence ID" value="WLQ56694.1"/>
    <property type="molecule type" value="Genomic_DNA"/>
</dbReference>
<keyword evidence="3" id="KW-1185">Reference proteome</keyword>
<feature type="signal peptide" evidence="1">
    <location>
        <begin position="1"/>
        <end position="34"/>
    </location>
</feature>
<dbReference type="RefSeq" id="WP_306071500.1">
    <property type="nucleotide sequence ID" value="NZ_CP120988.1"/>
</dbReference>
<name>A0ABY9IPC8_9ACTN</name>
<dbReference type="Proteomes" id="UP001235744">
    <property type="component" value="Chromosome"/>
</dbReference>
<proteinExistence type="predicted"/>
<evidence type="ECO:0000313" key="2">
    <source>
        <dbReference type="EMBL" id="WLQ56694.1"/>
    </source>
</evidence>